<protein>
    <submittedName>
        <fullName evidence="1">Uncharacterized protein</fullName>
    </submittedName>
</protein>
<dbReference type="EMBL" id="GGEC01073546">
    <property type="protein sequence ID" value="MBX54030.1"/>
    <property type="molecule type" value="Transcribed_RNA"/>
</dbReference>
<reference evidence="1" key="1">
    <citation type="submission" date="2018-02" db="EMBL/GenBank/DDBJ databases">
        <title>Rhizophora mucronata_Transcriptome.</title>
        <authorList>
            <person name="Meera S.P."/>
            <person name="Sreeshan A."/>
            <person name="Augustine A."/>
        </authorList>
    </citation>
    <scope>NUCLEOTIDE SEQUENCE</scope>
    <source>
        <tissue evidence="1">Leaf</tissue>
    </source>
</reference>
<sequence length="12" mass="1441">MHSANPVYVYFI</sequence>
<evidence type="ECO:0000313" key="1">
    <source>
        <dbReference type="EMBL" id="MBX54030.1"/>
    </source>
</evidence>
<proteinExistence type="predicted"/>
<organism evidence="1">
    <name type="scientific">Rhizophora mucronata</name>
    <name type="common">Asiatic mangrove</name>
    <dbReference type="NCBI Taxonomy" id="61149"/>
    <lineage>
        <taxon>Eukaryota</taxon>
        <taxon>Viridiplantae</taxon>
        <taxon>Streptophyta</taxon>
        <taxon>Embryophyta</taxon>
        <taxon>Tracheophyta</taxon>
        <taxon>Spermatophyta</taxon>
        <taxon>Magnoliopsida</taxon>
        <taxon>eudicotyledons</taxon>
        <taxon>Gunneridae</taxon>
        <taxon>Pentapetalae</taxon>
        <taxon>rosids</taxon>
        <taxon>fabids</taxon>
        <taxon>Malpighiales</taxon>
        <taxon>Rhizophoraceae</taxon>
        <taxon>Rhizophora</taxon>
    </lineage>
</organism>
<accession>A0A2P2PH17</accession>
<name>A0A2P2PH17_RHIMU</name>